<keyword evidence="1" id="KW-0472">Membrane</keyword>
<reference evidence="4" key="1">
    <citation type="submission" date="2016-10" db="EMBL/GenBank/DDBJ databases">
        <authorList>
            <person name="Varghese N."/>
            <person name="Submissions S."/>
        </authorList>
    </citation>
    <scope>NUCLEOTIDE SEQUENCE [LARGE SCALE GENOMIC DNA]</scope>
    <source>
        <strain evidence="4">CGMCC 1.3431</strain>
    </source>
</reference>
<feature type="domain" description="Heparan-alpha-glucosaminide N-acetyltransferase catalytic" evidence="2">
    <location>
        <begin position="5"/>
        <end position="164"/>
    </location>
</feature>
<feature type="transmembrane region" description="Helical" evidence="1">
    <location>
        <begin position="41"/>
        <end position="58"/>
    </location>
</feature>
<sequence length="370" mass="40600">MKPARYKSLDVFRGLTVCIMIVVNTAGAGAEPFATLQHAQWFGFTLADVVFPSFLFAVGNAMSFAMKPGVSHQDYLLKVLKRTGIIFLLGYLMYWFPFVHQQGDGSWAFNPIGETRIMGVLQRIALCFGIAAIACRYLSVKYLIALCVLLLVGYWSILMMFGVPGQQLTPLGNAGALLDQAVLGINHMYRKGHGYDPEGLLSTLPAIVNVIAGYLAGRYISRSENKSLLVRNLLIGGAVFVAAGLLWSLGFPLAKRIWTSSFVLLTIGIDLVILGGLISYVEIAGQTRGTKFFEIFGRNPLAIYLFSELFVTVLQLIKVNGEGLYDWIGIHLFQAVIPGALGSLICAIVYMLVCWGLGFLLDRKNIIIKI</sequence>
<feature type="transmembrane region" description="Helical" evidence="1">
    <location>
        <begin position="12"/>
        <end position="29"/>
    </location>
</feature>
<dbReference type="Proteomes" id="UP000199150">
    <property type="component" value="Unassembled WGS sequence"/>
</dbReference>
<feature type="transmembrane region" description="Helical" evidence="1">
    <location>
        <begin position="199"/>
        <end position="217"/>
    </location>
</feature>
<feature type="transmembrane region" description="Helical" evidence="1">
    <location>
        <begin position="79"/>
        <end position="97"/>
    </location>
</feature>
<protein>
    <submittedName>
        <fullName evidence="3">Predicted acyltransferase</fullName>
    </submittedName>
</protein>
<keyword evidence="1" id="KW-1133">Transmembrane helix</keyword>
<dbReference type="GO" id="GO:0016746">
    <property type="term" value="F:acyltransferase activity"/>
    <property type="evidence" value="ECO:0007669"/>
    <property type="project" value="UniProtKB-KW"/>
</dbReference>
<gene>
    <name evidence="3" type="ORF">SAMN02927928_3519</name>
</gene>
<dbReference type="RefSeq" id="WP_090650455.1">
    <property type="nucleotide sequence ID" value="NZ_CBCRYE010000002.1"/>
</dbReference>
<feature type="transmembrane region" description="Helical" evidence="1">
    <location>
        <begin position="301"/>
        <end position="317"/>
    </location>
</feature>
<dbReference type="Pfam" id="PF07786">
    <property type="entry name" value="HGSNAT_cat"/>
    <property type="match status" value="1"/>
</dbReference>
<dbReference type="AlphaFoldDB" id="A0A1G4TGD3"/>
<accession>A0A1G4TGD3</accession>
<keyword evidence="1" id="KW-0812">Transmembrane</keyword>
<feature type="transmembrane region" description="Helical" evidence="1">
    <location>
        <begin position="337"/>
        <end position="361"/>
    </location>
</feature>
<evidence type="ECO:0000256" key="1">
    <source>
        <dbReference type="SAM" id="Phobius"/>
    </source>
</evidence>
<evidence type="ECO:0000313" key="3">
    <source>
        <dbReference type="EMBL" id="SCW80307.1"/>
    </source>
</evidence>
<feature type="transmembrane region" description="Helical" evidence="1">
    <location>
        <begin position="257"/>
        <end position="281"/>
    </location>
</feature>
<feature type="transmembrane region" description="Helical" evidence="1">
    <location>
        <begin position="229"/>
        <end position="251"/>
    </location>
</feature>
<keyword evidence="3" id="KW-0012">Acyltransferase</keyword>
<dbReference type="InterPro" id="IPR012429">
    <property type="entry name" value="HGSNAT_cat"/>
</dbReference>
<name>A0A1G4TGD3_9CAUL</name>
<evidence type="ECO:0000313" key="4">
    <source>
        <dbReference type="Proteomes" id="UP000199150"/>
    </source>
</evidence>
<dbReference type="EMBL" id="FMTS01000008">
    <property type="protein sequence ID" value="SCW80307.1"/>
    <property type="molecule type" value="Genomic_DNA"/>
</dbReference>
<keyword evidence="3" id="KW-0808">Transferase</keyword>
<evidence type="ECO:0000259" key="2">
    <source>
        <dbReference type="Pfam" id="PF07786"/>
    </source>
</evidence>
<dbReference type="OrthoDB" id="9788724at2"/>
<dbReference type="STRING" id="260084.SAMN02927928_3519"/>
<feature type="transmembrane region" description="Helical" evidence="1">
    <location>
        <begin position="142"/>
        <end position="163"/>
    </location>
</feature>
<dbReference type="PANTHER" id="PTHR31061">
    <property type="entry name" value="LD22376P"/>
    <property type="match status" value="1"/>
</dbReference>
<proteinExistence type="predicted"/>
<feature type="transmembrane region" description="Helical" evidence="1">
    <location>
        <begin position="117"/>
        <end position="135"/>
    </location>
</feature>
<keyword evidence="4" id="KW-1185">Reference proteome</keyword>
<organism evidence="3 4">
    <name type="scientific">Asticcacaulis taihuensis</name>
    <dbReference type="NCBI Taxonomy" id="260084"/>
    <lineage>
        <taxon>Bacteria</taxon>
        <taxon>Pseudomonadati</taxon>
        <taxon>Pseudomonadota</taxon>
        <taxon>Alphaproteobacteria</taxon>
        <taxon>Caulobacterales</taxon>
        <taxon>Caulobacteraceae</taxon>
        <taxon>Asticcacaulis</taxon>
    </lineage>
</organism>
<dbReference type="PANTHER" id="PTHR31061:SF24">
    <property type="entry name" value="LD22376P"/>
    <property type="match status" value="1"/>
</dbReference>